<feature type="domain" description="FecR protein" evidence="1">
    <location>
        <begin position="123"/>
        <end position="216"/>
    </location>
</feature>
<evidence type="ECO:0000259" key="2">
    <source>
        <dbReference type="Pfam" id="PF16220"/>
    </source>
</evidence>
<dbReference type="InterPro" id="IPR012373">
    <property type="entry name" value="Ferrdict_sens_TM"/>
</dbReference>
<keyword evidence="4" id="KW-1185">Reference proteome</keyword>
<dbReference type="Proteomes" id="UP001629244">
    <property type="component" value="Unassembled WGS sequence"/>
</dbReference>
<dbReference type="PANTHER" id="PTHR30273">
    <property type="entry name" value="PERIPLASMIC SIGNAL SENSOR AND SIGMA FACTOR ACTIVATOR FECR-RELATED"/>
    <property type="match status" value="1"/>
</dbReference>
<accession>A0ABW8YNM0</accession>
<reference evidence="3 4" key="1">
    <citation type="submission" date="2024-06" db="EMBL/GenBank/DDBJ databases">
        <authorList>
            <person name="Kaempfer P."/>
            <person name="Viver T."/>
        </authorList>
    </citation>
    <scope>NUCLEOTIDE SEQUENCE [LARGE SCALE GENOMIC DNA]</scope>
    <source>
        <strain evidence="3 4">ST-64</strain>
    </source>
</reference>
<dbReference type="Gene3D" id="2.60.120.1440">
    <property type="match status" value="1"/>
</dbReference>
<protein>
    <submittedName>
        <fullName evidence="3">FecR domain-containing protein</fullName>
    </submittedName>
</protein>
<dbReference type="InterPro" id="IPR032623">
    <property type="entry name" value="FecR_N"/>
</dbReference>
<feature type="domain" description="FecR N-terminal" evidence="2">
    <location>
        <begin position="20"/>
        <end position="60"/>
    </location>
</feature>
<dbReference type="Pfam" id="PF04773">
    <property type="entry name" value="FecR"/>
    <property type="match status" value="1"/>
</dbReference>
<proteinExistence type="predicted"/>
<name>A0ABW8YNM0_9SPHN</name>
<evidence type="ECO:0000313" key="4">
    <source>
        <dbReference type="Proteomes" id="UP001629244"/>
    </source>
</evidence>
<dbReference type="PANTHER" id="PTHR30273:SF2">
    <property type="entry name" value="PROTEIN FECR"/>
    <property type="match status" value="1"/>
</dbReference>
<dbReference type="InterPro" id="IPR006860">
    <property type="entry name" value="FecR"/>
</dbReference>
<evidence type="ECO:0000313" key="3">
    <source>
        <dbReference type="EMBL" id="MFL9841824.1"/>
    </source>
</evidence>
<dbReference type="PIRSF" id="PIRSF018266">
    <property type="entry name" value="FecR"/>
    <property type="match status" value="1"/>
</dbReference>
<dbReference type="Pfam" id="PF16220">
    <property type="entry name" value="DUF4880"/>
    <property type="match status" value="1"/>
</dbReference>
<organism evidence="3 4">
    <name type="scientific">Sphingomonas plantiphila</name>
    <dbReference type="NCBI Taxonomy" id="3163295"/>
    <lineage>
        <taxon>Bacteria</taxon>
        <taxon>Pseudomonadati</taxon>
        <taxon>Pseudomonadota</taxon>
        <taxon>Alphaproteobacteria</taxon>
        <taxon>Sphingomonadales</taxon>
        <taxon>Sphingomonadaceae</taxon>
        <taxon>Sphingomonas</taxon>
    </lineage>
</organism>
<evidence type="ECO:0000259" key="1">
    <source>
        <dbReference type="Pfam" id="PF04773"/>
    </source>
</evidence>
<dbReference type="RefSeq" id="WP_408078894.1">
    <property type="nucleotide sequence ID" value="NZ_JBELQC010000002.1"/>
</dbReference>
<gene>
    <name evidence="3" type="ORF">ABS767_12690</name>
</gene>
<dbReference type="EMBL" id="JBELQC010000002">
    <property type="protein sequence ID" value="MFL9841824.1"/>
    <property type="molecule type" value="Genomic_DNA"/>
</dbReference>
<sequence>MTADLPEPTHLKPASEIDAAAADWAARIDGRPLDAAEEAAFASWLEADSRHAGAYARALAVNAYFDRAVALGPDFAPVDPAPPSPAAFAVPVGRRTAMLGGGALLAASAAGVLGWSLAAKPNAIETAKGDLRRVTLAEGSAITLNTDSRVEPRIEGEQREAELARGEALFDIAPDPDRPFVVHAGAVAIRVLGTRFAVRRFDDGGVALTVLEGLVEVSTQGGARLERLAGGERSHITPGAPIRTERVPQEALERAVGWRNGLIDLNGMTLEQAAAEYARYSSQRIEIADPATRALRVTGVYSTSDPIGFARAAALSLGLSAERTDAGIRLQPG</sequence>
<comment type="caution">
    <text evidence="3">The sequence shown here is derived from an EMBL/GenBank/DDBJ whole genome shotgun (WGS) entry which is preliminary data.</text>
</comment>